<name>A0AAW0YX64_9TREE</name>
<reference evidence="4 5" key="1">
    <citation type="journal article" date="2024" name="bioRxiv">
        <title>Comparative genomics of Cryptococcus and Kwoniella reveals pathogenesis evolution and contrasting karyotype dynamics via intercentromeric recombination or chromosome fusion.</title>
        <authorList>
            <person name="Coelho M.A."/>
            <person name="David-Palma M."/>
            <person name="Shea T."/>
            <person name="Bowers K."/>
            <person name="McGinley-Smith S."/>
            <person name="Mohammad A.W."/>
            <person name="Gnirke A."/>
            <person name="Yurkov A.M."/>
            <person name="Nowrousian M."/>
            <person name="Sun S."/>
            <person name="Cuomo C.A."/>
            <person name="Heitman J."/>
        </authorList>
    </citation>
    <scope>NUCLEOTIDE SEQUENCE [LARGE SCALE GENOMIC DNA]</scope>
    <source>
        <strain evidence="4 5">CBS 13917</strain>
    </source>
</reference>
<gene>
    <name evidence="4" type="ORF">IAR55_005092</name>
</gene>
<feature type="region of interest" description="Disordered" evidence="2">
    <location>
        <begin position="81"/>
        <end position="118"/>
    </location>
</feature>
<dbReference type="GeneID" id="92182350"/>
<dbReference type="EMBL" id="JBCAWK010000009">
    <property type="protein sequence ID" value="KAK8849757.1"/>
    <property type="molecule type" value="Genomic_DNA"/>
</dbReference>
<keyword evidence="5" id="KW-1185">Reference proteome</keyword>
<evidence type="ECO:0000256" key="1">
    <source>
        <dbReference type="ARBA" id="ARBA00005788"/>
    </source>
</evidence>
<protein>
    <recommendedName>
        <fullName evidence="3">Mug135-like C-terminal domain-containing protein</fullName>
    </recommendedName>
</protein>
<feature type="domain" description="Mug135-like C-terminal" evidence="3">
    <location>
        <begin position="6"/>
        <end position="72"/>
    </location>
</feature>
<dbReference type="InterPro" id="IPR013902">
    <property type="entry name" value="Mug135-like_C"/>
</dbReference>
<evidence type="ECO:0000259" key="3">
    <source>
        <dbReference type="Pfam" id="PF08593"/>
    </source>
</evidence>
<comment type="similarity">
    <text evidence="1">Belongs to the UPF0612 family.</text>
</comment>
<comment type="caution">
    <text evidence="4">The sequence shown here is derived from an EMBL/GenBank/DDBJ whole genome shotgun (WGS) entry which is preliminary data.</text>
</comment>
<organism evidence="4 5">
    <name type="scientific">Kwoniella newhampshirensis</name>
    <dbReference type="NCBI Taxonomy" id="1651941"/>
    <lineage>
        <taxon>Eukaryota</taxon>
        <taxon>Fungi</taxon>
        <taxon>Dikarya</taxon>
        <taxon>Basidiomycota</taxon>
        <taxon>Agaricomycotina</taxon>
        <taxon>Tremellomycetes</taxon>
        <taxon>Tremellales</taxon>
        <taxon>Cryptococcaceae</taxon>
        <taxon>Kwoniella</taxon>
    </lineage>
</organism>
<dbReference type="Pfam" id="PF08593">
    <property type="entry name" value="Mug135_C"/>
    <property type="match status" value="1"/>
</dbReference>
<dbReference type="RefSeq" id="XP_066801645.1">
    <property type="nucleotide sequence ID" value="XM_066948186.1"/>
</dbReference>
<dbReference type="KEGG" id="kne:92182350"/>
<evidence type="ECO:0000313" key="5">
    <source>
        <dbReference type="Proteomes" id="UP001388673"/>
    </source>
</evidence>
<sequence>MSSLGEPIAGVPFKGKLFPEGMPEEYREIDTLQFIQSLSGKHLRQWSNFYEIDIPEATTRAEEEAKLWKFLGGLPVGRGRAAGMEARKRSREDEEDDEDDEDYETERSAWKKRAIVPR</sequence>
<proteinExistence type="inferred from homology"/>
<dbReference type="AlphaFoldDB" id="A0AAW0YX64"/>
<evidence type="ECO:0000256" key="2">
    <source>
        <dbReference type="SAM" id="MobiDB-lite"/>
    </source>
</evidence>
<dbReference type="Proteomes" id="UP001388673">
    <property type="component" value="Unassembled WGS sequence"/>
</dbReference>
<feature type="compositionally biased region" description="Acidic residues" evidence="2">
    <location>
        <begin position="93"/>
        <end position="104"/>
    </location>
</feature>
<evidence type="ECO:0000313" key="4">
    <source>
        <dbReference type="EMBL" id="KAK8849757.1"/>
    </source>
</evidence>
<accession>A0AAW0YX64</accession>